<accession>A0ABX1RBB2</accession>
<keyword evidence="2" id="KW-0812">Transmembrane</keyword>
<keyword evidence="4" id="KW-1185">Reference proteome</keyword>
<comment type="caution">
    <text evidence="3">The sequence shown here is derived from an EMBL/GenBank/DDBJ whole genome shotgun (WGS) entry which is preliminary data.</text>
</comment>
<feature type="transmembrane region" description="Helical" evidence="2">
    <location>
        <begin position="35"/>
        <end position="54"/>
    </location>
</feature>
<protein>
    <recommendedName>
        <fullName evidence="5">MFS transporter</fullName>
    </recommendedName>
</protein>
<keyword evidence="2" id="KW-1133">Transmembrane helix</keyword>
<evidence type="ECO:0000313" key="4">
    <source>
        <dbReference type="Proteomes" id="UP001296706"/>
    </source>
</evidence>
<keyword evidence="2" id="KW-0472">Membrane</keyword>
<evidence type="ECO:0000313" key="3">
    <source>
        <dbReference type="EMBL" id="NMH76493.1"/>
    </source>
</evidence>
<evidence type="ECO:0000256" key="2">
    <source>
        <dbReference type="SAM" id="Phobius"/>
    </source>
</evidence>
<feature type="transmembrane region" description="Helical" evidence="2">
    <location>
        <begin position="61"/>
        <end position="79"/>
    </location>
</feature>
<reference evidence="3 4" key="1">
    <citation type="submission" date="2020-04" db="EMBL/GenBank/DDBJ databases">
        <authorList>
            <person name="Klaysubun C."/>
            <person name="Duangmal K."/>
            <person name="Lipun K."/>
        </authorList>
    </citation>
    <scope>NUCLEOTIDE SEQUENCE [LARGE SCALE GENOMIC DNA]</scope>
    <source>
        <strain evidence="3 4">JCM 11839</strain>
    </source>
</reference>
<organism evidence="3 4">
    <name type="scientific">Pseudonocardia xinjiangensis</name>
    <dbReference type="NCBI Taxonomy" id="75289"/>
    <lineage>
        <taxon>Bacteria</taxon>
        <taxon>Bacillati</taxon>
        <taxon>Actinomycetota</taxon>
        <taxon>Actinomycetes</taxon>
        <taxon>Pseudonocardiales</taxon>
        <taxon>Pseudonocardiaceae</taxon>
        <taxon>Pseudonocardia</taxon>
    </lineage>
</organism>
<name>A0ABX1RBB2_9PSEU</name>
<feature type="transmembrane region" description="Helical" evidence="2">
    <location>
        <begin position="99"/>
        <end position="116"/>
    </location>
</feature>
<evidence type="ECO:0000256" key="1">
    <source>
        <dbReference type="SAM" id="MobiDB-lite"/>
    </source>
</evidence>
<sequence>MPTSSGARRVRSAAFAACAVGLALGAHVTAGGEAPDVTLLLVLGVLVEAASSTFARRPRGAIATAVALLSAQVALHGSFMIPGPAHAAHVSHLPSPPMLVAHGLAALVLAVLLVRGEQLITHVARVLVPVALLRPFRPLPVRRLMIVPPGDLPRPRPTVTLHDLSRRGPPDRCLATHA</sequence>
<dbReference type="RefSeq" id="WP_169394564.1">
    <property type="nucleotide sequence ID" value="NZ_BAAAJH010000022.1"/>
</dbReference>
<evidence type="ECO:0008006" key="5">
    <source>
        <dbReference type="Google" id="ProtNLM"/>
    </source>
</evidence>
<proteinExistence type="predicted"/>
<feature type="region of interest" description="Disordered" evidence="1">
    <location>
        <begin position="156"/>
        <end position="178"/>
    </location>
</feature>
<dbReference type="Proteomes" id="UP001296706">
    <property type="component" value="Unassembled WGS sequence"/>
</dbReference>
<gene>
    <name evidence="3" type="ORF">HF577_05170</name>
</gene>
<dbReference type="EMBL" id="JAAXKY010000009">
    <property type="protein sequence ID" value="NMH76493.1"/>
    <property type="molecule type" value="Genomic_DNA"/>
</dbReference>